<organism evidence="4 5">
    <name type="scientific">Nitzschia inconspicua</name>
    <dbReference type="NCBI Taxonomy" id="303405"/>
    <lineage>
        <taxon>Eukaryota</taxon>
        <taxon>Sar</taxon>
        <taxon>Stramenopiles</taxon>
        <taxon>Ochrophyta</taxon>
        <taxon>Bacillariophyta</taxon>
        <taxon>Bacillariophyceae</taxon>
        <taxon>Bacillariophycidae</taxon>
        <taxon>Bacillariales</taxon>
        <taxon>Bacillariaceae</taxon>
        <taxon>Nitzschia</taxon>
    </lineage>
</organism>
<evidence type="ECO:0000256" key="1">
    <source>
        <dbReference type="PROSITE-ProRule" id="PRU01161"/>
    </source>
</evidence>
<dbReference type="InterPro" id="IPR050301">
    <property type="entry name" value="NTE"/>
</dbReference>
<dbReference type="AlphaFoldDB" id="A0A9K3L0S9"/>
<reference evidence="4" key="2">
    <citation type="submission" date="2021-04" db="EMBL/GenBank/DDBJ databases">
        <authorList>
            <person name="Podell S."/>
        </authorList>
    </citation>
    <scope>NUCLEOTIDE SEQUENCE</scope>
    <source>
        <strain evidence="4">Hildebrandi</strain>
    </source>
</reference>
<evidence type="ECO:0000259" key="3">
    <source>
        <dbReference type="PROSITE" id="PS51635"/>
    </source>
</evidence>
<comment type="caution">
    <text evidence="4">The sequence shown here is derived from an EMBL/GenBank/DDBJ whole genome shotgun (WGS) entry which is preliminary data.</text>
</comment>
<dbReference type="PROSITE" id="PS51635">
    <property type="entry name" value="PNPLA"/>
    <property type="match status" value="1"/>
</dbReference>
<evidence type="ECO:0000256" key="2">
    <source>
        <dbReference type="SAM" id="MobiDB-lite"/>
    </source>
</evidence>
<dbReference type="Pfam" id="PF11815">
    <property type="entry name" value="DUF3336"/>
    <property type="match status" value="1"/>
</dbReference>
<feature type="domain" description="PNPLA" evidence="3">
    <location>
        <begin position="231"/>
        <end position="480"/>
    </location>
</feature>
<comment type="caution">
    <text evidence="1">Lacks conserved residue(s) required for the propagation of feature annotation.</text>
</comment>
<dbReference type="EMBL" id="JAGRRH010000017">
    <property type="protein sequence ID" value="KAG7352755.1"/>
    <property type="molecule type" value="Genomic_DNA"/>
</dbReference>
<feature type="active site" description="Nucleophile" evidence="1">
    <location>
        <position position="264"/>
    </location>
</feature>
<dbReference type="GO" id="GO:0004806">
    <property type="term" value="F:triacylglycerol lipase activity"/>
    <property type="evidence" value="ECO:0007669"/>
    <property type="project" value="InterPro"/>
</dbReference>
<dbReference type="PANTHER" id="PTHR14226:SF10">
    <property type="entry name" value="TRIACYLGLYCEROL LIPASE 4-RELATED"/>
    <property type="match status" value="1"/>
</dbReference>
<dbReference type="Proteomes" id="UP000693970">
    <property type="component" value="Unassembled WGS sequence"/>
</dbReference>
<accession>A0A9K3L0S9</accession>
<keyword evidence="1" id="KW-0378">Hydrolase</keyword>
<dbReference type="Pfam" id="PF01734">
    <property type="entry name" value="Patatin"/>
    <property type="match status" value="1"/>
</dbReference>
<dbReference type="PANTHER" id="PTHR14226">
    <property type="entry name" value="NEUROPATHY TARGET ESTERASE/SWISS CHEESE D.MELANOGASTER"/>
    <property type="match status" value="1"/>
</dbReference>
<dbReference type="InterPro" id="IPR021771">
    <property type="entry name" value="Triacylglycerol_lipase_N"/>
</dbReference>
<proteinExistence type="predicted"/>
<feature type="short sequence motif" description="GXSXG" evidence="1">
    <location>
        <begin position="262"/>
        <end position="266"/>
    </location>
</feature>
<feature type="region of interest" description="Disordered" evidence="2">
    <location>
        <begin position="801"/>
        <end position="850"/>
    </location>
</feature>
<protein>
    <submittedName>
        <fullName evidence="4">Patatin-like phospholipase</fullName>
    </submittedName>
</protein>
<evidence type="ECO:0000313" key="4">
    <source>
        <dbReference type="EMBL" id="KAG7352755.1"/>
    </source>
</evidence>
<keyword evidence="1" id="KW-0443">Lipid metabolism</keyword>
<sequence>MTTNLEKDPYIEMLHRVIDEAAIFVVGNFPVFKRATLEALETIFATKTLARQLALAIALETGMVTLSQFFAVINSLLANFSSRSRLIRHLKQQQDRAVDQDEWMDLAERIDNIQGNDVWRSNASSPLYERDRISARIDEFVHLMRRRDIFELMFVLRGGIGRNKFGLLHEGLFSKAMAGTKVLVETYHNVVCASLDFVCDAPVAAGESPIPTDARLAFFNETRHSYGRTALLLSGGAALGFYHVGVVKALMENRLMPRVLGGSSAGSIVCAMIGTRTDEECMNDMFEIKGTNAHGHSGRMMLNFFRPLHLPLDSGLPVVPEEIGEVYRNTAGAFHDFKRTWQALMPIQLRNFTSVLYDLVTLKTRPNELLMSDTEHFRECLRVNVGDFTFQEAFDRTGRILNITVTPNNASDPPRLLNYLTAPHVLVWSAAVASSSLPGVFEANRLMVKDADGTVRYESAESARFSDGSMEQDLPMQQLSEMFNVNHFIISQANPHAVMFASYSNFKSIWSNPLSGFVNSVLKFLKDQCRSWLSNVVELLGARRLAPQHATARGLGAQFFVQEYEGRDCDISLVPWIGHRGVMSALMHALYNPSEQEFRTWVEAAQRETWKHIPAIKSHVAEEITLDRCVQRLRKRVVTESWQKRRKVDSTGAKMGERVPSFFTSPSLVNFGGLAVADPATVNNDQLTGCTKDLTSPHPHIPTTPSIDENHGWGGMGLKGNRSTVSLERSTSDASGLFIDAEDHAVEQVAGEQTNHGPVSPMAKKVSSVISTASSTENGNEPTYLKTTNMANFYYRNYPTSHTSLDRMPTRSLSQGEKMEDVPENNTNQRHHARRKSKSHTDIHAVFPPL</sequence>
<dbReference type="OrthoDB" id="10049244at2759"/>
<feature type="compositionally biased region" description="Basic residues" evidence="2">
    <location>
        <begin position="829"/>
        <end position="838"/>
    </location>
</feature>
<keyword evidence="5" id="KW-1185">Reference proteome</keyword>
<keyword evidence="1" id="KW-0442">Lipid degradation</keyword>
<feature type="active site" description="Proton acceptor" evidence="1">
    <location>
        <position position="467"/>
    </location>
</feature>
<evidence type="ECO:0000313" key="5">
    <source>
        <dbReference type="Proteomes" id="UP000693970"/>
    </source>
</evidence>
<dbReference type="GO" id="GO:0016042">
    <property type="term" value="P:lipid catabolic process"/>
    <property type="evidence" value="ECO:0007669"/>
    <property type="project" value="UniProtKB-UniRule"/>
</dbReference>
<gene>
    <name evidence="4" type="ORF">IV203_008803</name>
</gene>
<name>A0A9K3L0S9_9STRA</name>
<reference evidence="4" key="1">
    <citation type="journal article" date="2021" name="Sci. Rep.">
        <title>Diploid genomic architecture of Nitzschia inconspicua, an elite biomass production diatom.</title>
        <authorList>
            <person name="Oliver A."/>
            <person name="Podell S."/>
            <person name="Pinowska A."/>
            <person name="Traller J.C."/>
            <person name="Smith S.R."/>
            <person name="McClure R."/>
            <person name="Beliaev A."/>
            <person name="Bohutskyi P."/>
            <person name="Hill E.A."/>
            <person name="Rabines A."/>
            <person name="Zheng H."/>
            <person name="Allen L.Z."/>
            <person name="Kuo A."/>
            <person name="Grigoriev I.V."/>
            <person name="Allen A.E."/>
            <person name="Hazlebeck D."/>
            <person name="Allen E.E."/>
        </authorList>
    </citation>
    <scope>NUCLEOTIDE SEQUENCE</scope>
    <source>
        <strain evidence="4">Hildebrandi</strain>
    </source>
</reference>
<dbReference type="InterPro" id="IPR002641">
    <property type="entry name" value="PNPLA_dom"/>
</dbReference>